<proteinExistence type="predicted"/>
<gene>
    <name evidence="1" type="ORF">GCM10009839_09820</name>
</gene>
<sequence length="150" mass="16380">MTDTPPEHARHERYLRDLSQASESTELDLIRTVLADPDQVMAVSAVLTHIDRCAGGLDEAQFEAWSAPVTALAGHHDPLLRRIRDWTRLKAMDAGRPVDTADLATAGDWLQRAAAETTTSLEALAVLAAHGRTRRVRNAAQVRAKRLGGV</sequence>
<name>A0ABN2TPG7_9ACTN</name>
<evidence type="ECO:0000313" key="2">
    <source>
        <dbReference type="Proteomes" id="UP001500751"/>
    </source>
</evidence>
<dbReference type="EMBL" id="BAAAQN010000004">
    <property type="protein sequence ID" value="GAA2016325.1"/>
    <property type="molecule type" value="Genomic_DNA"/>
</dbReference>
<keyword evidence="2" id="KW-1185">Reference proteome</keyword>
<accession>A0ABN2TPG7</accession>
<evidence type="ECO:0008006" key="3">
    <source>
        <dbReference type="Google" id="ProtNLM"/>
    </source>
</evidence>
<protein>
    <recommendedName>
        <fullName evidence="3">DUF222 domain-containing protein</fullName>
    </recommendedName>
</protein>
<evidence type="ECO:0000313" key="1">
    <source>
        <dbReference type="EMBL" id="GAA2016325.1"/>
    </source>
</evidence>
<reference evidence="1 2" key="1">
    <citation type="journal article" date="2019" name="Int. J. Syst. Evol. Microbiol.">
        <title>The Global Catalogue of Microorganisms (GCM) 10K type strain sequencing project: providing services to taxonomists for standard genome sequencing and annotation.</title>
        <authorList>
            <consortium name="The Broad Institute Genomics Platform"/>
            <consortium name="The Broad Institute Genome Sequencing Center for Infectious Disease"/>
            <person name="Wu L."/>
            <person name="Ma J."/>
        </authorList>
    </citation>
    <scope>NUCLEOTIDE SEQUENCE [LARGE SCALE GENOMIC DNA]</scope>
    <source>
        <strain evidence="1 2">JCM 16014</strain>
    </source>
</reference>
<dbReference type="RefSeq" id="WP_344664275.1">
    <property type="nucleotide sequence ID" value="NZ_BAAAQN010000004.1"/>
</dbReference>
<comment type="caution">
    <text evidence="1">The sequence shown here is derived from an EMBL/GenBank/DDBJ whole genome shotgun (WGS) entry which is preliminary data.</text>
</comment>
<organism evidence="1 2">
    <name type="scientific">Catenulispora yoronensis</name>
    <dbReference type="NCBI Taxonomy" id="450799"/>
    <lineage>
        <taxon>Bacteria</taxon>
        <taxon>Bacillati</taxon>
        <taxon>Actinomycetota</taxon>
        <taxon>Actinomycetes</taxon>
        <taxon>Catenulisporales</taxon>
        <taxon>Catenulisporaceae</taxon>
        <taxon>Catenulispora</taxon>
    </lineage>
</organism>
<dbReference type="Proteomes" id="UP001500751">
    <property type="component" value="Unassembled WGS sequence"/>
</dbReference>